<organism evidence="1">
    <name type="scientific">marine sediment metagenome</name>
    <dbReference type="NCBI Taxonomy" id="412755"/>
    <lineage>
        <taxon>unclassified sequences</taxon>
        <taxon>metagenomes</taxon>
        <taxon>ecological metagenomes</taxon>
    </lineage>
</organism>
<reference evidence="1" key="1">
    <citation type="journal article" date="2014" name="Front. Microbiol.">
        <title>High frequency of phylogenetically diverse reductive dehalogenase-homologous genes in deep subseafloor sedimentary metagenomes.</title>
        <authorList>
            <person name="Kawai M."/>
            <person name="Futagami T."/>
            <person name="Toyoda A."/>
            <person name="Takaki Y."/>
            <person name="Nishi S."/>
            <person name="Hori S."/>
            <person name="Arai W."/>
            <person name="Tsubouchi T."/>
            <person name="Morono Y."/>
            <person name="Uchiyama I."/>
            <person name="Ito T."/>
            <person name="Fujiyama A."/>
            <person name="Inagaki F."/>
            <person name="Takami H."/>
        </authorList>
    </citation>
    <scope>NUCLEOTIDE SEQUENCE</scope>
    <source>
        <strain evidence="1">Expedition CK06-06</strain>
    </source>
</reference>
<proteinExistence type="predicted"/>
<gene>
    <name evidence="1" type="ORF">S01H4_59144</name>
</gene>
<name>X1DDZ5_9ZZZZ</name>
<evidence type="ECO:0000313" key="1">
    <source>
        <dbReference type="EMBL" id="GAH06535.1"/>
    </source>
</evidence>
<comment type="caution">
    <text evidence="1">The sequence shown here is derived from an EMBL/GenBank/DDBJ whole genome shotgun (WGS) entry which is preliminary data.</text>
</comment>
<sequence>MEMIDDFVSMIKTLRSGYHKHGIDHRFSRARERFRSGNSKANSKIEDYTS</sequence>
<dbReference type="EMBL" id="BART01034645">
    <property type="protein sequence ID" value="GAH06535.1"/>
    <property type="molecule type" value="Genomic_DNA"/>
</dbReference>
<protein>
    <submittedName>
        <fullName evidence="1">Uncharacterized protein</fullName>
    </submittedName>
</protein>
<dbReference type="AlphaFoldDB" id="X1DDZ5"/>
<feature type="non-terminal residue" evidence="1">
    <location>
        <position position="50"/>
    </location>
</feature>
<accession>X1DDZ5</accession>